<dbReference type="EMBL" id="MU825910">
    <property type="protein sequence ID" value="KAJ7382956.1"/>
    <property type="molecule type" value="Genomic_DNA"/>
</dbReference>
<dbReference type="OrthoDB" id="6351677at2759"/>
<organism evidence="3 4">
    <name type="scientific">Desmophyllum pertusum</name>
    <dbReference type="NCBI Taxonomy" id="174260"/>
    <lineage>
        <taxon>Eukaryota</taxon>
        <taxon>Metazoa</taxon>
        <taxon>Cnidaria</taxon>
        <taxon>Anthozoa</taxon>
        <taxon>Hexacorallia</taxon>
        <taxon>Scleractinia</taxon>
        <taxon>Caryophylliina</taxon>
        <taxon>Caryophylliidae</taxon>
        <taxon>Desmophyllum</taxon>
    </lineage>
</organism>
<evidence type="ECO:0000256" key="1">
    <source>
        <dbReference type="SAM" id="Coils"/>
    </source>
</evidence>
<feature type="compositionally biased region" description="Polar residues" evidence="2">
    <location>
        <begin position="259"/>
        <end position="269"/>
    </location>
</feature>
<keyword evidence="4" id="KW-1185">Reference proteome</keyword>
<dbReference type="PANTHER" id="PTHR23093">
    <property type="entry name" value="SIMILAR TO CHROMOSOME 3 OPEN READING FRAME 20"/>
    <property type="match status" value="1"/>
</dbReference>
<sequence>MSHHQSDLFFYEQCYTRRKYKRYRKPTELLPFSLRLTGLSGAVKVEAYLKQQQQKAGDTSLGKEKGFTAENSESPESRAAGSALGNFLHADIDGKKHTAVGKTLNLPEIGLRAGGIHSPPAIRSFEQLEGDDEEEDTQRFLFEENKFASQNLLAQLGRLLDHIHQQQLEELEEIQSTSAQFSRATTPLVAEVGEESIVSETIRSGGVVIPLPDDLYRKLGANFEELSSTAIYLRREWQTTSYREQAILQKRLGLMSDSHTNVDASNSKSGIEKNTIATSDQNKTTDDKLAAVRTSESKDLSKRKQSTIGESITKLDSTEEHRRESVLLVQTPTTELSTDHVPSRRESSRLSFSFAKPKTRLERFKGFSDKSDRKRAASGLHRLSHDHIDEDDENQTDIHSSHGIGQPTVINFSLLSKTCEEKGWILHQDDASDLERQTLLEWARSRLQQVIREKDEMKEKAKELGIDGPLVTKFYGDTHREAAMKYKKGVSWAKRWKNLSEEDKRPKFLTSLPDGTSYC</sequence>
<protein>
    <submittedName>
        <fullName evidence="3">Uncharacterized protein</fullName>
    </submittedName>
</protein>
<feature type="compositionally biased region" description="Basic and acidic residues" evidence="2">
    <location>
        <begin position="283"/>
        <end position="302"/>
    </location>
</feature>
<dbReference type="PANTHER" id="PTHR23093:SF16">
    <property type="entry name" value="FAM194 C-TERMINAL DOMAIN-CONTAINING PROTEIN"/>
    <property type="match status" value="1"/>
</dbReference>
<comment type="caution">
    <text evidence="3">The sequence shown here is derived from an EMBL/GenBank/DDBJ whole genome shotgun (WGS) entry which is preliminary data.</text>
</comment>
<accession>A0A9W9ZK15</accession>
<evidence type="ECO:0000313" key="4">
    <source>
        <dbReference type="Proteomes" id="UP001163046"/>
    </source>
</evidence>
<feature type="coiled-coil region" evidence="1">
    <location>
        <begin position="440"/>
        <end position="467"/>
    </location>
</feature>
<gene>
    <name evidence="3" type="ORF">OS493_031732</name>
</gene>
<proteinExistence type="predicted"/>
<evidence type="ECO:0000256" key="2">
    <source>
        <dbReference type="SAM" id="MobiDB-lite"/>
    </source>
</evidence>
<evidence type="ECO:0000313" key="3">
    <source>
        <dbReference type="EMBL" id="KAJ7382956.1"/>
    </source>
</evidence>
<dbReference type="Proteomes" id="UP001163046">
    <property type="component" value="Unassembled WGS sequence"/>
</dbReference>
<feature type="region of interest" description="Disordered" evidence="2">
    <location>
        <begin position="259"/>
        <end position="306"/>
    </location>
</feature>
<reference evidence="3" key="1">
    <citation type="submission" date="2023-01" db="EMBL/GenBank/DDBJ databases">
        <title>Genome assembly of the deep-sea coral Lophelia pertusa.</title>
        <authorList>
            <person name="Herrera S."/>
            <person name="Cordes E."/>
        </authorList>
    </citation>
    <scope>NUCLEOTIDE SEQUENCE</scope>
    <source>
        <strain evidence="3">USNM1676648</strain>
        <tissue evidence="3">Polyp</tissue>
    </source>
</reference>
<name>A0A9W9ZK15_9CNID</name>
<feature type="region of interest" description="Disordered" evidence="2">
    <location>
        <begin position="53"/>
        <end position="80"/>
    </location>
</feature>
<dbReference type="AlphaFoldDB" id="A0A9W9ZK15"/>
<keyword evidence="1" id="KW-0175">Coiled coil</keyword>